<dbReference type="InterPro" id="IPR025944">
    <property type="entry name" value="Sigma_54_int_dom_CS"/>
</dbReference>
<feature type="domain" description="Sigma-54 factor interaction" evidence="6">
    <location>
        <begin position="274"/>
        <end position="504"/>
    </location>
</feature>
<organism evidence="8 9">
    <name type="scientific">Tissierella carlieri</name>
    <dbReference type="NCBI Taxonomy" id="689904"/>
    <lineage>
        <taxon>Bacteria</taxon>
        <taxon>Bacillati</taxon>
        <taxon>Bacillota</taxon>
        <taxon>Tissierellia</taxon>
        <taxon>Tissierellales</taxon>
        <taxon>Tissierellaceae</taxon>
        <taxon>Tissierella</taxon>
    </lineage>
</organism>
<evidence type="ECO:0000313" key="9">
    <source>
        <dbReference type="Proteomes" id="UP001524478"/>
    </source>
</evidence>
<dbReference type="Gene3D" id="1.10.10.60">
    <property type="entry name" value="Homeodomain-like"/>
    <property type="match status" value="1"/>
</dbReference>
<dbReference type="InterPro" id="IPR058031">
    <property type="entry name" value="AAA_lid_NorR"/>
</dbReference>
<dbReference type="InterPro" id="IPR025662">
    <property type="entry name" value="Sigma_54_int_dom_ATP-bd_1"/>
</dbReference>
<name>A0ABT1SA02_9FIRM</name>
<dbReference type="PROSITE" id="PS00675">
    <property type="entry name" value="SIGMA54_INTERACT_1"/>
    <property type="match status" value="1"/>
</dbReference>
<dbReference type="SUPFAM" id="SSF55781">
    <property type="entry name" value="GAF domain-like"/>
    <property type="match status" value="1"/>
</dbReference>
<gene>
    <name evidence="8" type="ORF">NE686_09300</name>
</gene>
<keyword evidence="5" id="KW-0804">Transcription</keyword>
<evidence type="ECO:0000256" key="4">
    <source>
        <dbReference type="ARBA" id="ARBA00023125"/>
    </source>
</evidence>
<evidence type="ECO:0000256" key="3">
    <source>
        <dbReference type="ARBA" id="ARBA00023015"/>
    </source>
</evidence>
<proteinExistence type="predicted"/>
<keyword evidence="3" id="KW-0805">Transcription regulation</keyword>
<dbReference type="Gene3D" id="1.10.8.60">
    <property type="match status" value="1"/>
</dbReference>
<keyword evidence="1" id="KW-0547">Nucleotide-binding</keyword>
<dbReference type="InterPro" id="IPR002078">
    <property type="entry name" value="Sigma_54_int"/>
</dbReference>
<dbReference type="PROSITE" id="PS50045">
    <property type="entry name" value="SIGMA54_INTERACT_4"/>
    <property type="match status" value="1"/>
</dbReference>
<dbReference type="Pfam" id="PF00158">
    <property type="entry name" value="Sigma54_activat"/>
    <property type="match status" value="1"/>
</dbReference>
<keyword evidence="4" id="KW-0238">DNA-binding</keyword>
<dbReference type="InterPro" id="IPR029016">
    <property type="entry name" value="GAF-like_dom_sf"/>
</dbReference>
<dbReference type="InterPro" id="IPR027417">
    <property type="entry name" value="P-loop_NTPase"/>
</dbReference>
<dbReference type="InterPro" id="IPR009057">
    <property type="entry name" value="Homeodomain-like_sf"/>
</dbReference>
<protein>
    <submittedName>
        <fullName evidence="8">Sigma 54-interacting transcriptional regulator</fullName>
    </submittedName>
</protein>
<dbReference type="SMART" id="SM00382">
    <property type="entry name" value="AAA"/>
    <property type="match status" value="1"/>
</dbReference>
<dbReference type="Gene3D" id="3.40.50.300">
    <property type="entry name" value="P-loop containing nucleotide triphosphate hydrolases"/>
    <property type="match status" value="1"/>
</dbReference>
<feature type="domain" description="PAS" evidence="7">
    <location>
        <begin position="152"/>
        <end position="209"/>
    </location>
</feature>
<dbReference type="Proteomes" id="UP001524478">
    <property type="component" value="Unassembled WGS sequence"/>
</dbReference>
<evidence type="ECO:0000259" key="7">
    <source>
        <dbReference type="PROSITE" id="PS50112"/>
    </source>
</evidence>
<dbReference type="Gene3D" id="3.30.450.20">
    <property type="entry name" value="PAS domain"/>
    <property type="match status" value="1"/>
</dbReference>
<evidence type="ECO:0000259" key="6">
    <source>
        <dbReference type="PROSITE" id="PS50045"/>
    </source>
</evidence>
<reference evidence="8 9" key="1">
    <citation type="submission" date="2022-06" db="EMBL/GenBank/DDBJ databases">
        <title>Isolation of gut microbiota from human fecal samples.</title>
        <authorList>
            <person name="Pamer E.G."/>
            <person name="Barat B."/>
            <person name="Waligurski E."/>
            <person name="Medina S."/>
            <person name="Paddock L."/>
            <person name="Mostad J."/>
        </authorList>
    </citation>
    <scope>NUCLEOTIDE SEQUENCE [LARGE SCALE GENOMIC DNA]</scope>
    <source>
        <strain evidence="8 9">DFI.7.95</strain>
    </source>
</reference>
<evidence type="ECO:0000256" key="5">
    <source>
        <dbReference type="ARBA" id="ARBA00023163"/>
    </source>
</evidence>
<keyword evidence="9" id="KW-1185">Reference proteome</keyword>
<dbReference type="SUPFAM" id="SSF52540">
    <property type="entry name" value="P-loop containing nucleoside triphosphate hydrolases"/>
    <property type="match status" value="1"/>
</dbReference>
<dbReference type="CDD" id="cd00009">
    <property type="entry name" value="AAA"/>
    <property type="match status" value="1"/>
</dbReference>
<dbReference type="Pfam" id="PF25601">
    <property type="entry name" value="AAA_lid_14"/>
    <property type="match status" value="1"/>
</dbReference>
<dbReference type="InterPro" id="IPR000014">
    <property type="entry name" value="PAS"/>
</dbReference>
<dbReference type="Gene3D" id="3.30.450.40">
    <property type="match status" value="1"/>
</dbReference>
<dbReference type="PROSITE" id="PS50112">
    <property type="entry name" value="PAS"/>
    <property type="match status" value="1"/>
</dbReference>
<dbReference type="PROSITE" id="PS00688">
    <property type="entry name" value="SIGMA54_INTERACT_3"/>
    <property type="match status" value="1"/>
</dbReference>
<evidence type="ECO:0000256" key="1">
    <source>
        <dbReference type="ARBA" id="ARBA00022741"/>
    </source>
</evidence>
<dbReference type="EMBL" id="JANGAC010000006">
    <property type="protein sequence ID" value="MCQ4923279.1"/>
    <property type="molecule type" value="Genomic_DNA"/>
</dbReference>
<comment type="caution">
    <text evidence="8">The sequence shown here is derived from an EMBL/GenBank/DDBJ whole genome shotgun (WGS) entry which is preliminary data.</text>
</comment>
<dbReference type="SUPFAM" id="SSF46689">
    <property type="entry name" value="Homeodomain-like"/>
    <property type="match status" value="1"/>
</dbReference>
<dbReference type="PANTHER" id="PTHR32071">
    <property type="entry name" value="TRANSCRIPTIONAL REGULATORY PROTEIN"/>
    <property type="match status" value="1"/>
</dbReference>
<dbReference type="InterPro" id="IPR025943">
    <property type="entry name" value="Sigma_54_int_dom_ATP-bd_2"/>
</dbReference>
<dbReference type="PANTHER" id="PTHR32071:SF57">
    <property type="entry name" value="C4-DICARBOXYLATE TRANSPORT TRANSCRIPTIONAL REGULATORY PROTEIN DCTD"/>
    <property type="match status" value="1"/>
</dbReference>
<accession>A0ABT1SA02</accession>
<sequence>MSLFRIQSSVQEVAEAIEAVLNVDVTIIDENMYRVAATGKYRDSIGSRIPNSCSFEVVAETKKPQVINKPNISKQCINCSLKGSCAEMATLGYPILNKNKLIGVIGLIAFKNEQKKKIQEQKENLLIFLSRLSDLIVGNINYYETIKNITIQHEETRMIIDSLDKGLICTDEDGNIKFVNSSIESYLMKDKNKLIDSSIDKIFPYLKEKGEEDFSIEKKIKIGNKKKSFIIRNIPVMVEGKKVSSILEIQKTFDMVRSAYRLIEGERKVTFKDILGDSPKMLEVKSIAKNIAPSESSVLLKGESGTGKELFARAIHYESDRNKAPFIAINCASIPDNLLESELFGYEEGAFTGAKREGKMGKFELANGGTLFLDEIGDLPIHLQPKLLRVLQEQAFIRVGGKELISISFRLIAATNRNLEGMVLSGEFREDLYYRLNVIPINIPPLRERQEDLDLLSESLLNKNCMKLEKEKKYYSQEIKNAFHKYPWPGNIRELENTIEYLVNVVQEKEISYDDLPANIKEYFCNNEKDIKFNHKRTLKDMVDSYEKEILARYLEEYGYSTKDKELIAEILDINLSTLYRKLTKFNLQ</sequence>
<dbReference type="InterPro" id="IPR003593">
    <property type="entry name" value="AAA+_ATPase"/>
</dbReference>
<evidence type="ECO:0000256" key="2">
    <source>
        <dbReference type="ARBA" id="ARBA00022840"/>
    </source>
</evidence>
<dbReference type="PROSITE" id="PS00676">
    <property type="entry name" value="SIGMA54_INTERACT_2"/>
    <property type="match status" value="1"/>
</dbReference>
<keyword evidence="2" id="KW-0067">ATP-binding</keyword>
<evidence type="ECO:0000313" key="8">
    <source>
        <dbReference type="EMBL" id="MCQ4923279.1"/>
    </source>
</evidence>
<dbReference type="RefSeq" id="WP_256311289.1">
    <property type="nucleotide sequence ID" value="NZ_JANGAC010000006.1"/>
</dbReference>